<accession>V6THW4</accession>
<evidence type="ECO:0000313" key="4">
    <source>
        <dbReference type="Proteomes" id="UP000018320"/>
    </source>
</evidence>
<feature type="domain" description="Phosphatidylinositol transfer protein N-terminal" evidence="2">
    <location>
        <begin position="212"/>
        <end position="315"/>
    </location>
</feature>
<feature type="compositionally biased region" description="Basic and acidic residues" evidence="1">
    <location>
        <begin position="322"/>
        <end position="337"/>
    </location>
</feature>
<dbReference type="GO" id="GO:0005548">
    <property type="term" value="F:phospholipid transporter activity"/>
    <property type="evidence" value="ECO:0007669"/>
    <property type="project" value="InterPro"/>
</dbReference>
<dbReference type="AlphaFoldDB" id="V6THW4"/>
<evidence type="ECO:0000313" key="3">
    <source>
        <dbReference type="EMBL" id="ESU36530.1"/>
    </source>
</evidence>
<dbReference type="Proteomes" id="UP000018320">
    <property type="component" value="Unassembled WGS sequence"/>
</dbReference>
<reference evidence="4" key="1">
    <citation type="submission" date="2012-02" db="EMBL/GenBank/DDBJ databases">
        <title>Genome sequencing of Giardia lamblia Genotypes A2 and B isolates (DH and GS) and comparative analysis with the genomes of Genotypes A1 and E (WB and Pig).</title>
        <authorList>
            <person name="Adam R."/>
            <person name="Dahlstrom E."/>
            <person name="Martens C."/>
            <person name="Bruno D."/>
            <person name="Barbian K."/>
            <person name="Porcella S.F."/>
            <person name="Nash T."/>
        </authorList>
    </citation>
    <scope>NUCLEOTIDE SEQUENCE</scope>
    <source>
        <strain evidence="4">DH</strain>
    </source>
</reference>
<gene>
    <name evidence="3" type="ORF">DHA2_4197</name>
</gene>
<name>V6THW4_GIAIN</name>
<dbReference type="Gene3D" id="3.30.530.20">
    <property type="match status" value="2"/>
</dbReference>
<proteinExistence type="predicted"/>
<evidence type="ECO:0000256" key="1">
    <source>
        <dbReference type="SAM" id="MobiDB-lite"/>
    </source>
</evidence>
<feature type="domain" description="Phosphatidylinositol transfer protein N-terminal" evidence="2">
    <location>
        <begin position="14"/>
        <end position="154"/>
    </location>
</feature>
<dbReference type="InterPro" id="IPR055261">
    <property type="entry name" value="PI_transfer_N"/>
</dbReference>
<dbReference type="EMBL" id="AHGT01000045">
    <property type="protein sequence ID" value="ESU36530.1"/>
    <property type="molecule type" value="Genomic_DNA"/>
</dbReference>
<dbReference type="PANTHER" id="PTHR10658:SF11">
    <property type="entry name" value="VIBRATOR, ISOFORM B"/>
    <property type="match status" value="1"/>
</dbReference>
<evidence type="ECO:0000259" key="2">
    <source>
        <dbReference type="Pfam" id="PF02121"/>
    </source>
</evidence>
<dbReference type="VEuPathDB" id="GiardiaDB:GL50803_004197"/>
<feature type="compositionally biased region" description="Acidic residues" evidence="1">
    <location>
        <begin position="338"/>
        <end position="349"/>
    </location>
</feature>
<dbReference type="InterPro" id="IPR001666">
    <property type="entry name" value="PI_transfer"/>
</dbReference>
<organism evidence="3 4">
    <name type="scientific">Giardia intestinalis</name>
    <name type="common">Giardia lamblia</name>
    <dbReference type="NCBI Taxonomy" id="5741"/>
    <lineage>
        <taxon>Eukaryota</taxon>
        <taxon>Metamonada</taxon>
        <taxon>Diplomonadida</taxon>
        <taxon>Hexamitidae</taxon>
        <taxon>Giardiinae</taxon>
        <taxon>Giardia</taxon>
    </lineage>
</organism>
<feature type="region of interest" description="Disordered" evidence="1">
    <location>
        <begin position="322"/>
        <end position="357"/>
    </location>
</feature>
<dbReference type="VEuPathDB" id="GiardiaDB:DHA2_4197"/>
<dbReference type="Pfam" id="PF02121">
    <property type="entry name" value="IP_trans"/>
    <property type="match status" value="2"/>
</dbReference>
<dbReference type="SUPFAM" id="SSF55961">
    <property type="entry name" value="Bet v1-like"/>
    <property type="match status" value="1"/>
</dbReference>
<dbReference type="VEuPathDB" id="GiardiaDB:QR46_0768"/>
<reference evidence="3 4" key="2">
    <citation type="journal article" date="2013" name="Genome Biol. Evol.">
        <title>Genome sequencing of Giardia lamblia genotypes A2 and B isolates (DH and GS) and comparative analysis with the genomes of genotypes A1 and E (WB and Pig).</title>
        <authorList>
            <person name="Adam R.D."/>
            <person name="Dahlstrom E.W."/>
            <person name="Martens C.A."/>
            <person name="Bruno D.P."/>
            <person name="Barbian K.D."/>
            <person name="Ricklefs S.M."/>
            <person name="Hernandez M.M."/>
            <person name="Narla N.P."/>
            <person name="Patel R.B."/>
            <person name="Porcella S.F."/>
            <person name="Nash T.E."/>
        </authorList>
    </citation>
    <scope>NUCLEOTIDE SEQUENCE [LARGE SCALE GENOMIC DNA]</scope>
    <source>
        <strain evidence="3 4">DH</strain>
    </source>
</reference>
<sequence length="357" mass="40837">MCLKNNIRQQKYMRYYVFAIPLPFSIEKYKLGQLYMVARSTLEESSKKSSDGFEILKNEPYTRTLPSGQEESGIYTFKLLHLSKMVPKAIANLIPKKGLKMEETCYNAFPHTVTSYHNPGYPDKLAMSVETWVYSAPKNASYAETFDLPEEVRKSIPESFTLEKKDKESLKKDKEALKERKDTEDISKLEFAEAKGGVIERVYCDVTQPLKIDKKKEAKEKKLAAKENREAPKALSEGPLKADIKRISKENNGDHCIVYKILKVHTAFPGEKLIEGILGKKMESVFTETHKKCCIWWDEWKGMTMDDIKKMENDAAEALKRTIAEREAANNDSKEEESTGDDDDDEVVEDADKADDK</sequence>
<protein>
    <submittedName>
        <fullName evidence="3">Lipid-binding srpbcc domain protein</fullName>
    </submittedName>
</protein>
<dbReference type="PANTHER" id="PTHR10658">
    <property type="entry name" value="PHOSPHATIDYLINOSITOL TRANSFER PROTEIN"/>
    <property type="match status" value="1"/>
</dbReference>
<dbReference type="VEuPathDB" id="GiardiaDB:GL50581_3968"/>
<comment type="caution">
    <text evidence="3">The sequence shown here is derived from an EMBL/GenBank/DDBJ whole genome shotgun (WGS) entry which is preliminary data.</text>
</comment>
<dbReference type="InterPro" id="IPR023393">
    <property type="entry name" value="START-like_dom_sf"/>
</dbReference>